<dbReference type="RefSeq" id="WP_125483550.1">
    <property type="nucleotide sequence ID" value="NZ_RSDW01000001.1"/>
</dbReference>
<dbReference type="PANTHER" id="PTHR45331:SF2">
    <property type="entry name" value="OXIDOREDUCTASE WITH IRON-SULFUR SUBUNIT"/>
    <property type="match status" value="1"/>
</dbReference>
<dbReference type="InterPro" id="IPR002888">
    <property type="entry name" value="2Fe-2S-bd"/>
</dbReference>
<dbReference type="EMBL" id="RSDW01000001">
    <property type="protein sequence ID" value="RSL14723.1"/>
    <property type="molecule type" value="Genomic_DNA"/>
</dbReference>
<dbReference type="OrthoDB" id="117063at2"/>
<dbReference type="CDD" id="cd00207">
    <property type="entry name" value="fer2"/>
    <property type="match status" value="1"/>
</dbReference>
<keyword evidence="3" id="KW-0560">Oxidoreductase</keyword>
<dbReference type="AlphaFoldDB" id="A0A3R9NQP1"/>
<evidence type="ECO:0000313" key="7">
    <source>
        <dbReference type="EMBL" id="RSL14723.1"/>
    </source>
</evidence>
<dbReference type="InterPro" id="IPR036884">
    <property type="entry name" value="2Fe-2S-bd_dom_sf"/>
</dbReference>
<evidence type="ECO:0000259" key="6">
    <source>
        <dbReference type="PROSITE" id="PS51085"/>
    </source>
</evidence>
<dbReference type="PROSITE" id="PS00197">
    <property type="entry name" value="2FE2S_FER_1"/>
    <property type="match status" value="1"/>
</dbReference>
<dbReference type="SUPFAM" id="SSF47741">
    <property type="entry name" value="CO dehydrogenase ISP C-domain like"/>
    <property type="match status" value="1"/>
</dbReference>
<sequence length="235" mass="24614">MSTPLCTPEEELLEQNPTSAEIEISRRTFVKAAGILGAGVATGIPTLASAQDAQDAAATTPHTVNLTLKINGKSYALTALDTRTSLLDALREDLNLTGSKKGCDHGQCGACTVLVDGRRVNSCLTLAVAAEGAEITTIEGLAQGDVLHPVQAAFVEHDAFQCGYCTPGQICSTVALIEEHKKGTLSTVSFETGQTVNPQLTDNEIRERMSGNICRCAAYPNIVAAVRAAAMGVRV</sequence>
<dbReference type="InterPro" id="IPR001041">
    <property type="entry name" value="2Fe-2S_ferredoxin-type"/>
</dbReference>
<dbReference type="Gene3D" id="1.10.150.120">
    <property type="entry name" value="[2Fe-2S]-binding domain"/>
    <property type="match status" value="1"/>
</dbReference>
<proteinExistence type="predicted"/>
<dbReference type="SUPFAM" id="SSF54292">
    <property type="entry name" value="2Fe-2S ferredoxin-like"/>
    <property type="match status" value="1"/>
</dbReference>
<dbReference type="PANTHER" id="PTHR45331">
    <property type="entry name" value="OXIDOREDUCTASE, IRON-SULPHUR BINDING SUBUNIT-RELATED-RELATED"/>
    <property type="match status" value="1"/>
</dbReference>
<evidence type="ECO:0000256" key="2">
    <source>
        <dbReference type="ARBA" id="ARBA00022723"/>
    </source>
</evidence>
<keyword evidence="1" id="KW-0001">2Fe-2S</keyword>
<evidence type="ECO:0000256" key="5">
    <source>
        <dbReference type="ARBA" id="ARBA00023014"/>
    </source>
</evidence>
<dbReference type="NCBIfam" id="TIGR01409">
    <property type="entry name" value="TAT_signal_seq"/>
    <property type="match status" value="1"/>
</dbReference>
<dbReference type="InterPro" id="IPR036010">
    <property type="entry name" value="2Fe-2S_ferredoxin-like_sf"/>
</dbReference>
<feature type="domain" description="2Fe-2S ferredoxin-type" evidence="6">
    <location>
        <begin position="64"/>
        <end position="141"/>
    </location>
</feature>
<organism evidence="7 8">
    <name type="scientific">Edaphobacter aggregans</name>
    <dbReference type="NCBI Taxonomy" id="570835"/>
    <lineage>
        <taxon>Bacteria</taxon>
        <taxon>Pseudomonadati</taxon>
        <taxon>Acidobacteriota</taxon>
        <taxon>Terriglobia</taxon>
        <taxon>Terriglobales</taxon>
        <taxon>Acidobacteriaceae</taxon>
        <taxon>Edaphobacter</taxon>
    </lineage>
</organism>
<dbReference type="InterPro" id="IPR052914">
    <property type="entry name" value="Aldehyde_Oxdr_Iron-Sulfur"/>
</dbReference>
<dbReference type="Pfam" id="PF01799">
    <property type="entry name" value="Fer2_2"/>
    <property type="match status" value="1"/>
</dbReference>
<dbReference type="PROSITE" id="PS51318">
    <property type="entry name" value="TAT"/>
    <property type="match status" value="1"/>
</dbReference>
<dbReference type="GO" id="GO:0046872">
    <property type="term" value="F:metal ion binding"/>
    <property type="evidence" value="ECO:0007669"/>
    <property type="project" value="UniProtKB-KW"/>
</dbReference>
<gene>
    <name evidence="7" type="ORF">EDE15_0188</name>
</gene>
<keyword evidence="5" id="KW-0411">Iron-sulfur</keyword>
<name>A0A3R9NQP1_9BACT</name>
<dbReference type="InterPro" id="IPR012675">
    <property type="entry name" value="Beta-grasp_dom_sf"/>
</dbReference>
<protein>
    <submittedName>
        <fullName evidence="7">Xanthine dehydrogenase YagT iron-sulfur-binding subunit</fullName>
    </submittedName>
</protein>
<dbReference type="InterPro" id="IPR006311">
    <property type="entry name" value="TAT_signal"/>
</dbReference>
<dbReference type="Proteomes" id="UP000269669">
    <property type="component" value="Unassembled WGS sequence"/>
</dbReference>
<dbReference type="Gene3D" id="3.10.20.30">
    <property type="match status" value="1"/>
</dbReference>
<reference evidence="7 8" key="1">
    <citation type="submission" date="2018-12" db="EMBL/GenBank/DDBJ databases">
        <title>Sequencing of bacterial isolates from soil warming experiment in Harvard Forest, Massachusetts, USA.</title>
        <authorList>
            <person name="Deangelis K."/>
        </authorList>
    </citation>
    <scope>NUCLEOTIDE SEQUENCE [LARGE SCALE GENOMIC DNA]</scope>
    <source>
        <strain evidence="7 8">EB153</strain>
    </source>
</reference>
<keyword evidence="2" id="KW-0479">Metal-binding</keyword>
<dbReference type="InterPro" id="IPR006058">
    <property type="entry name" value="2Fe2S_fd_BS"/>
</dbReference>
<dbReference type="FunFam" id="3.10.20.30:FF:000020">
    <property type="entry name" value="Xanthine dehydrogenase iron-sulfur subunit"/>
    <property type="match status" value="1"/>
</dbReference>
<dbReference type="InterPro" id="IPR019546">
    <property type="entry name" value="TAT_signal_bac_arc"/>
</dbReference>
<keyword evidence="4" id="KW-0408">Iron</keyword>
<dbReference type="Pfam" id="PF00111">
    <property type="entry name" value="Fer2"/>
    <property type="match status" value="1"/>
</dbReference>
<evidence type="ECO:0000256" key="4">
    <source>
        <dbReference type="ARBA" id="ARBA00023004"/>
    </source>
</evidence>
<evidence type="ECO:0000256" key="3">
    <source>
        <dbReference type="ARBA" id="ARBA00023002"/>
    </source>
</evidence>
<dbReference type="PROSITE" id="PS51085">
    <property type="entry name" value="2FE2S_FER_2"/>
    <property type="match status" value="1"/>
</dbReference>
<evidence type="ECO:0000256" key="1">
    <source>
        <dbReference type="ARBA" id="ARBA00022714"/>
    </source>
</evidence>
<dbReference type="GO" id="GO:0016903">
    <property type="term" value="F:oxidoreductase activity, acting on the aldehyde or oxo group of donors"/>
    <property type="evidence" value="ECO:0007669"/>
    <property type="project" value="TreeGrafter"/>
</dbReference>
<dbReference type="GO" id="GO:0051537">
    <property type="term" value="F:2 iron, 2 sulfur cluster binding"/>
    <property type="evidence" value="ECO:0007669"/>
    <property type="project" value="UniProtKB-KW"/>
</dbReference>
<comment type="caution">
    <text evidence="7">The sequence shown here is derived from an EMBL/GenBank/DDBJ whole genome shotgun (WGS) entry which is preliminary data.</text>
</comment>
<evidence type="ECO:0000313" key="8">
    <source>
        <dbReference type="Proteomes" id="UP000269669"/>
    </source>
</evidence>
<accession>A0A3R9NQP1</accession>
<keyword evidence="8" id="KW-1185">Reference proteome</keyword>